<dbReference type="GO" id="GO:0016645">
    <property type="term" value="F:oxidoreductase activity, acting on the CH-NH group of donors"/>
    <property type="evidence" value="ECO:0007669"/>
    <property type="project" value="InterPro"/>
</dbReference>
<dbReference type="SUPFAM" id="SSF53335">
    <property type="entry name" value="S-adenosyl-L-methionine-dependent methyltransferases"/>
    <property type="match status" value="1"/>
</dbReference>
<dbReference type="AlphaFoldDB" id="A0A2V2BQI8"/>
<proteinExistence type="predicted"/>
<accession>A0A2V2BQI8</accession>
<comment type="caution">
    <text evidence="2">The sequence shown here is derived from an EMBL/GenBank/DDBJ whole genome shotgun (WGS) entry which is preliminary data.</text>
</comment>
<dbReference type="GO" id="GO:0004766">
    <property type="term" value="F:spermidine synthase activity"/>
    <property type="evidence" value="ECO:0007669"/>
    <property type="project" value="UniProtKB-EC"/>
</dbReference>
<dbReference type="InterPro" id="IPR008471">
    <property type="entry name" value="MnmC-like_methylTransf"/>
</dbReference>
<feature type="domain" description="MnmC-like methyltransferase" evidence="1">
    <location>
        <begin position="150"/>
        <end position="271"/>
    </location>
</feature>
<dbReference type="Pfam" id="PF05430">
    <property type="entry name" value="Methyltransf_30"/>
    <property type="match status" value="1"/>
</dbReference>
<dbReference type="InterPro" id="IPR029063">
    <property type="entry name" value="SAM-dependent_MTases_sf"/>
</dbReference>
<dbReference type="PANTHER" id="PTHR39963">
    <property type="entry name" value="SLL0983 PROTEIN"/>
    <property type="match status" value="1"/>
</dbReference>
<sequence>MVDDQQDSRLEILDRIRTTVQEIFELESDGHKDARDLYSDEMAGFFIKTEDGSYTLLSEQRENQSETLHSIHGARTEAFEKFVIPSKLKELADEGAEVIKVLDICSGIGYNASAVLDYLKDSNVRIEIDMVESSIETLAATLFVPNICESHSYIKKVIENYLIEHEYLQFNKVLSSLPQNITINIHVCDAREYLKNAPEKEYDAVFLDPFSPSKSPELYSIDFFKKLKEFLTPTALILTYTAASPVRSAIVGAGLYIGEGPQVKRSGGTIASRFPDNIDTPLSFSDEKVISLSDVGVPFMDSDLSDDFYTIIDRRQNIRDRIRGVTVFPSSNKLPRYLGLDPEKIEDKKLRNKLNNYVKEMGFSAINDPRILKILQVDQNLPSRSQIIMLEENLHNVLDEMKNENSNNDE</sequence>
<dbReference type="EMBL" id="LWMS01000042">
    <property type="protein sequence ID" value="PWL07965.1"/>
    <property type="molecule type" value="Genomic_DNA"/>
</dbReference>
<dbReference type="Proteomes" id="UP000246004">
    <property type="component" value="Unassembled WGS sequence"/>
</dbReference>
<dbReference type="RefSeq" id="WP_095608755.1">
    <property type="nucleotide sequence ID" value="NZ_LMVN01000019.1"/>
</dbReference>
<evidence type="ECO:0000259" key="1">
    <source>
        <dbReference type="Pfam" id="PF05430"/>
    </source>
</evidence>
<dbReference type="EC" id="2.5.1.16" evidence="2"/>
<gene>
    <name evidence="2" type="primary">speE</name>
    <name evidence="2" type="ORF">MSCUN_12080</name>
</gene>
<reference evidence="2 3" key="1">
    <citation type="submission" date="2016-04" db="EMBL/GenBank/DDBJ databases">
        <title>Genome sequence of Methanosphaera cuniculi DSM 4103.</title>
        <authorList>
            <person name="Poehlein A."/>
            <person name="Seedorf H."/>
            <person name="Daniel R."/>
        </authorList>
    </citation>
    <scope>NUCLEOTIDE SEQUENCE [LARGE SCALE GENOMIC DNA]</scope>
    <source>
        <strain evidence="2 3">DSM 4103</strain>
    </source>
</reference>
<dbReference type="PANTHER" id="PTHR39963:SF1">
    <property type="entry name" value="MNMC-LIKE METHYLTRANSFERASE DOMAIN-CONTAINING PROTEIN"/>
    <property type="match status" value="1"/>
</dbReference>
<name>A0A2V2BQI8_9EURY</name>
<dbReference type="Gene3D" id="3.40.50.150">
    <property type="entry name" value="Vaccinia Virus protein VP39"/>
    <property type="match status" value="1"/>
</dbReference>
<dbReference type="OrthoDB" id="1018at2157"/>
<evidence type="ECO:0000313" key="2">
    <source>
        <dbReference type="EMBL" id="PWL07965.1"/>
    </source>
</evidence>
<organism evidence="2 3">
    <name type="scientific">Methanosphaera cuniculi</name>
    <dbReference type="NCBI Taxonomy" id="1077256"/>
    <lineage>
        <taxon>Archaea</taxon>
        <taxon>Methanobacteriati</taxon>
        <taxon>Methanobacteriota</taxon>
        <taxon>Methanomada group</taxon>
        <taxon>Methanobacteria</taxon>
        <taxon>Methanobacteriales</taxon>
        <taxon>Methanobacteriaceae</taxon>
        <taxon>Methanosphaera</taxon>
    </lineage>
</organism>
<protein>
    <submittedName>
        <fullName evidence="2">Spermidine synthase</fullName>
        <ecNumber evidence="2">2.5.1.16</ecNumber>
    </submittedName>
</protein>
<evidence type="ECO:0000313" key="3">
    <source>
        <dbReference type="Proteomes" id="UP000246004"/>
    </source>
</evidence>
<keyword evidence="2" id="KW-0808">Transferase</keyword>